<comment type="caution">
    <text evidence="2">The sequence shown here is derived from an EMBL/GenBank/DDBJ whole genome shotgun (WGS) entry which is preliminary data.</text>
</comment>
<feature type="region of interest" description="Disordered" evidence="1">
    <location>
        <begin position="67"/>
        <end position="87"/>
    </location>
</feature>
<evidence type="ECO:0000313" key="3">
    <source>
        <dbReference type="Proteomes" id="UP000233551"/>
    </source>
</evidence>
<keyword evidence="3" id="KW-1185">Reference proteome</keyword>
<name>A0A2I0KJK6_PUNGR</name>
<evidence type="ECO:0000256" key="1">
    <source>
        <dbReference type="SAM" id="MobiDB-lite"/>
    </source>
</evidence>
<dbReference type="EMBL" id="PGOL01000545">
    <property type="protein sequence ID" value="PKI68694.1"/>
    <property type="molecule type" value="Genomic_DNA"/>
</dbReference>
<dbReference type="AlphaFoldDB" id="A0A2I0KJK6"/>
<gene>
    <name evidence="2" type="ORF">CRG98_010974</name>
</gene>
<accession>A0A2I0KJK6</accession>
<evidence type="ECO:0000313" key="2">
    <source>
        <dbReference type="EMBL" id="PKI68694.1"/>
    </source>
</evidence>
<proteinExistence type="predicted"/>
<dbReference type="Proteomes" id="UP000233551">
    <property type="component" value="Unassembled WGS sequence"/>
</dbReference>
<reference evidence="2 3" key="1">
    <citation type="submission" date="2017-11" db="EMBL/GenBank/DDBJ databases">
        <title>De-novo sequencing of pomegranate (Punica granatum L.) genome.</title>
        <authorList>
            <person name="Akparov Z."/>
            <person name="Amiraslanov A."/>
            <person name="Hajiyeva S."/>
            <person name="Abbasov M."/>
            <person name="Kaur K."/>
            <person name="Hamwieh A."/>
            <person name="Solovyev V."/>
            <person name="Salamov A."/>
            <person name="Braich B."/>
            <person name="Kosarev P."/>
            <person name="Mahmoud A."/>
            <person name="Hajiyev E."/>
            <person name="Babayeva S."/>
            <person name="Izzatullayeva V."/>
            <person name="Mammadov A."/>
            <person name="Mammadov A."/>
            <person name="Sharifova S."/>
            <person name="Ojaghi J."/>
            <person name="Eynullazada K."/>
            <person name="Bayramov B."/>
            <person name="Abdulazimova A."/>
            <person name="Shahmuradov I."/>
        </authorList>
    </citation>
    <scope>NUCLEOTIDE SEQUENCE [LARGE SCALE GENOMIC DNA]</scope>
    <source>
        <strain evidence="3">cv. AG2017</strain>
        <tissue evidence="2">Leaf</tissue>
    </source>
</reference>
<protein>
    <submittedName>
        <fullName evidence="2">Uncharacterized protein</fullName>
    </submittedName>
</protein>
<sequence length="87" mass="9797">MKANGATQMAATTWRYVMRAKMKVPLLRMTRVRSCRPVAKAWTISIPTNAFDDSKHFFTDPISIRPLGDGRGKLTPLPSALKNEEYS</sequence>
<organism evidence="2 3">
    <name type="scientific">Punica granatum</name>
    <name type="common">Pomegranate</name>
    <dbReference type="NCBI Taxonomy" id="22663"/>
    <lineage>
        <taxon>Eukaryota</taxon>
        <taxon>Viridiplantae</taxon>
        <taxon>Streptophyta</taxon>
        <taxon>Embryophyta</taxon>
        <taxon>Tracheophyta</taxon>
        <taxon>Spermatophyta</taxon>
        <taxon>Magnoliopsida</taxon>
        <taxon>eudicotyledons</taxon>
        <taxon>Gunneridae</taxon>
        <taxon>Pentapetalae</taxon>
        <taxon>rosids</taxon>
        <taxon>malvids</taxon>
        <taxon>Myrtales</taxon>
        <taxon>Lythraceae</taxon>
        <taxon>Punica</taxon>
    </lineage>
</organism>